<reference evidence="2" key="1">
    <citation type="submission" date="2021-03" db="EMBL/GenBank/DDBJ databases">
        <title>Chromosome level genome of the anhydrobiotic midge Polypedilum vanderplanki.</title>
        <authorList>
            <person name="Yoshida Y."/>
            <person name="Kikawada T."/>
            <person name="Gusev O."/>
        </authorList>
    </citation>
    <scope>NUCLEOTIDE SEQUENCE</scope>
    <source>
        <strain evidence="2">NIAS01</strain>
        <tissue evidence="2">Whole body or cell culture</tissue>
    </source>
</reference>
<evidence type="ECO:0000313" key="3">
    <source>
        <dbReference type="Proteomes" id="UP001107558"/>
    </source>
</evidence>
<sequence>MLEKAKYIPVSPKKSQSKAKTIMTILTASIAAFILVITIVSVYSSTQSPVEVKKTTPKVQKDVHIMLDPTYFSKNQNGVEIPFKLVSITPIKYQKKFYASVFVKFPKDLIDNEGFVVNLLYDIEDNFEDAIDKATNGEKMIYAHLHTKKKKYDEIIMAIYIIEFITGVSTNEDFMTLYKTSFLDFVDEYYKIIDREQNVKIREVTTDKNLAYTVETESDEVQNTDNDINIAEDRK</sequence>
<proteinExistence type="predicted"/>
<feature type="transmembrane region" description="Helical" evidence="1">
    <location>
        <begin position="21"/>
        <end position="43"/>
    </location>
</feature>
<dbReference type="AlphaFoldDB" id="A0A9J6BD11"/>
<keyword evidence="1" id="KW-1133">Transmembrane helix</keyword>
<accession>A0A9J6BD11</accession>
<dbReference type="OrthoDB" id="10644440at2759"/>
<keyword evidence="3" id="KW-1185">Reference proteome</keyword>
<keyword evidence="1" id="KW-0472">Membrane</keyword>
<organism evidence="2 3">
    <name type="scientific">Polypedilum vanderplanki</name>
    <name type="common">Sleeping chironomid midge</name>
    <dbReference type="NCBI Taxonomy" id="319348"/>
    <lineage>
        <taxon>Eukaryota</taxon>
        <taxon>Metazoa</taxon>
        <taxon>Ecdysozoa</taxon>
        <taxon>Arthropoda</taxon>
        <taxon>Hexapoda</taxon>
        <taxon>Insecta</taxon>
        <taxon>Pterygota</taxon>
        <taxon>Neoptera</taxon>
        <taxon>Endopterygota</taxon>
        <taxon>Diptera</taxon>
        <taxon>Nematocera</taxon>
        <taxon>Chironomoidea</taxon>
        <taxon>Chironomidae</taxon>
        <taxon>Chironominae</taxon>
        <taxon>Polypedilum</taxon>
        <taxon>Polypedilum</taxon>
    </lineage>
</organism>
<protein>
    <submittedName>
        <fullName evidence="2">Uncharacterized protein</fullName>
    </submittedName>
</protein>
<dbReference type="EMBL" id="JADBJN010000004">
    <property type="protein sequence ID" value="KAG5667427.1"/>
    <property type="molecule type" value="Genomic_DNA"/>
</dbReference>
<gene>
    <name evidence="2" type="ORF">PVAND_015407</name>
</gene>
<comment type="caution">
    <text evidence="2">The sequence shown here is derived from an EMBL/GenBank/DDBJ whole genome shotgun (WGS) entry which is preliminary data.</text>
</comment>
<evidence type="ECO:0000313" key="2">
    <source>
        <dbReference type="EMBL" id="KAG5667427.1"/>
    </source>
</evidence>
<keyword evidence="1" id="KW-0812">Transmembrane</keyword>
<evidence type="ECO:0000256" key="1">
    <source>
        <dbReference type="SAM" id="Phobius"/>
    </source>
</evidence>
<name>A0A9J6BD11_POLVA</name>
<dbReference type="Proteomes" id="UP001107558">
    <property type="component" value="Chromosome 4"/>
</dbReference>